<gene>
    <name evidence="1" type="ORF">LTR37_002533</name>
</gene>
<organism evidence="1 2">
    <name type="scientific">Vermiconidia calcicola</name>
    <dbReference type="NCBI Taxonomy" id="1690605"/>
    <lineage>
        <taxon>Eukaryota</taxon>
        <taxon>Fungi</taxon>
        <taxon>Dikarya</taxon>
        <taxon>Ascomycota</taxon>
        <taxon>Pezizomycotina</taxon>
        <taxon>Dothideomycetes</taxon>
        <taxon>Dothideomycetidae</taxon>
        <taxon>Mycosphaerellales</taxon>
        <taxon>Extremaceae</taxon>
        <taxon>Vermiconidia</taxon>
    </lineage>
</organism>
<dbReference type="Proteomes" id="UP001281147">
    <property type="component" value="Unassembled WGS sequence"/>
</dbReference>
<name>A0ACC3NUA4_9PEZI</name>
<evidence type="ECO:0000313" key="2">
    <source>
        <dbReference type="Proteomes" id="UP001281147"/>
    </source>
</evidence>
<keyword evidence="2" id="KW-1185">Reference proteome</keyword>
<comment type="caution">
    <text evidence="1">The sequence shown here is derived from an EMBL/GenBank/DDBJ whole genome shotgun (WGS) entry which is preliminary data.</text>
</comment>
<accession>A0ACC3NUA4</accession>
<proteinExistence type="predicted"/>
<evidence type="ECO:0000313" key="1">
    <source>
        <dbReference type="EMBL" id="KAK3722541.1"/>
    </source>
</evidence>
<dbReference type="EMBL" id="JAUTXU010000013">
    <property type="protein sequence ID" value="KAK3722541.1"/>
    <property type="molecule type" value="Genomic_DNA"/>
</dbReference>
<sequence>MANTPLLGDNNLQDQTHCTSASTNIPTRTSKQQGNDLYGSEPERYPQTETPPTAPSQQRIDEVCAYLYNSIKVVAVSDCPKHPARTYCDCPAGIASLRPSDIRHCKINLFRLFWDIQILGACEGAWDYDGSQASHHVFVGKVGKTPKHFARAFLKEGGGGQIGVLFQPTSKLSETVQAMVDYWIVRNSQWKATYSSREEAEDKWPNDAYDVASCTTKLSDIDLMEWEKAKGGAVHTVEYTYGPPGHKCVIHTCPFGDVGAGFAIKLLGVKSCHQPCPITDPLYKEALRVHVVRILKRYGKEPGPSGRLTFNHPDEIREMVGRKKSSKPGGGGALSIVRYVECEV</sequence>
<protein>
    <submittedName>
        <fullName evidence="1">Uncharacterized protein</fullName>
    </submittedName>
</protein>
<reference evidence="1" key="1">
    <citation type="submission" date="2023-07" db="EMBL/GenBank/DDBJ databases">
        <title>Black Yeasts Isolated from many extreme environments.</title>
        <authorList>
            <person name="Coleine C."/>
            <person name="Stajich J.E."/>
            <person name="Selbmann L."/>
        </authorList>
    </citation>
    <scope>NUCLEOTIDE SEQUENCE</scope>
    <source>
        <strain evidence="1">CCFEE 5714</strain>
    </source>
</reference>